<dbReference type="Proteomes" id="UP000054538">
    <property type="component" value="Unassembled WGS sequence"/>
</dbReference>
<evidence type="ECO:0000313" key="3">
    <source>
        <dbReference type="Proteomes" id="UP000054538"/>
    </source>
</evidence>
<dbReference type="HOGENOM" id="CLU_1074016_0_0_1"/>
<dbReference type="EMBL" id="KN824928">
    <property type="protein sequence ID" value="KIK97610.1"/>
    <property type="molecule type" value="Genomic_DNA"/>
</dbReference>
<gene>
    <name evidence="2" type="ORF">PAXRUDRAFT_824773</name>
</gene>
<dbReference type="AlphaFoldDB" id="A0A0D0EBH1"/>
<reference evidence="2 3" key="1">
    <citation type="submission" date="2014-04" db="EMBL/GenBank/DDBJ databases">
        <authorList>
            <consortium name="DOE Joint Genome Institute"/>
            <person name="Kuo A."/>
            <person name="Kohler A."/>
            <person name="Jargeat P."/>
            <person name="Nagy L.G."/>
            <person name="Floudas D."/>
            <person name="Copeland A."/>
            <person name="Barry K.W."/>
            <person name="Cichocki N."/>
            <person name="Veneault-Fourrey C."/>
            <person name="LaButti K."/>
            <person name="Lindquist E.A."/>
            <person name="Lipzen A."/>
            <person name="Lundell T."/>
            <person name="Morin E."/>
            <person name="Murat C."/>
            <person name="Sun H."/>
            <person name="Tunlid A."/>
            <person name="Henrissat B."/>
            <person name="Grigoriev I.V."/>
            <person name="Hibbett D.S."/>
            <person name="Martin F."/>
            <person name="Nordberg H.P."/>
            <person name="Cantor M.N."/>
            <person name="Hua S.X."/>
        </authorList>
    </citation>
    <scope>NUCLEOTIDE SEQUENCE [LARGE SCALE GENOMIC DNA]</scope>
    <source>
        <strain evidence="2 3">Ve08.2h10</strain>
    </source>
</reference>
<accession>A0A0D0EBH1</accession>
<dbReference type="InParanoid" id="A0A0D0EBH1"/>
<evidence type="ECO:0000313" key="2">
    <source>
        <dbReference type="EMBL" id="KIK97610.1"/>
    </source>
</evidence>
<feature type="compositionally biased region" description="Basic and acidic residues" evidence="1">
    <location>
        <begin position="221"/>
        <end position="235"/>
    </location>
</feature>
<keyword evidence="3" id="KW-1185">Reference proteome</keyword>
<sequence length="259" mass="28769">MAPRTRNATKHSSPTKYPSPGRSTRNSLYGRPPLPPPKPRNSAHGVSTSVVASKTRRCMDVRWYNGDEEEAGEDQDTGVDMDVDGDVERDVTPAAIAGPSNHPQCQVLQTPIQLHSFDAGSVIRTPIKKAKPLQASPTRIGEKGINCLYEQGGAIRERNGAVRVMLPHALGSSANLSRDQVERLENEQESRIFHEQMKKLLAQKKQRRSSCTATCPHRRHERYDHHQPERSRRGYAEGPADADKGTTYYQRAKRGDAGS</sequence>
<protein>
    <submittedName>
        <fullName evidence="2">Uncharacterized protein</fullName>
    </submittedName>
</protein>
<proteinExistence type="predicted"/>
<organism evidence="2 3">
    <name type="scientific">Paxillus rubicundulus Ve08.2h10</name>
    <dbReference type="NCBI Taxonomy" id="930991"/>
    <lineage>
        <taxon>Eukaryota</taxon>
        <taxon>Fungi</taxon>
        <taxon>Dikarya</taxon>
        <taxon>Basidiomycota</taxon>
        <taxon>Agaricomycotina</taxon>
        <taxon>Agaricomycetes</taxon>
        <taxon>Agaricomycetidae</taxon>
        <taxon>Boletales</taxon>
        <taxon>Paxilineae</taxon>
        <taxon>Paxillaceae</taxon>
        <taxon>Paxillus</taxon>
    </lineage>
</organism>
<feature type="region of interest" description="Disordered" evidence="1">
    <location>
        <begin position="201"/>
        <end position="259"/>
    </location>
</feature>
<name>A0A0D0EBH1_9AGAM</name>
<dbReference type="OrthoDB" id="2753420at2759"/>
<feature type="compositionally biased region" description="Polar residues" evidence="1">
    <location>
        <begin position="10"/>
        <end position="27"/>
    </location>
</feature>
<reference evidence="3" key="2">
    <citation type="submission" date="2015-01" db="EMBL/GenBank/DDBJ databases">
        <title>Evolutionary Origins and Diversification of the Mycorrhizal Mutualists.</title>
        <authorList>
            <consortium name="DOE Joint Genome Institute"/>
            <consortium name="Mycorrhizal Genomics Consortium"/>
            <person name="Kohler A."/>
            <person name="Kuo A."/>
            <person name="Nagy L.G."/>
            <person name="Floudas D."/>
            <person name="Copeland A."/>
            <person name="Barry K.W."/>
            <person name="Cichocki N."/>
            <person name="Veneault-Fourrey C."/>
            <person name="LaButti K."/>
            <person name="Lindquist E.A."/>
            <person name="Lipzen A."/>
            <person name="Lundell T."/>
            <person name="Morin E."/>
            <person name="Murat C."/>
            <person name="Riley R."/>
            <person name="Ohm R."/>
            <person name="Sun H."/>
            <person name="Tunlid A."/>
            <person name="Henrissat B."/>
            <person name="Grigoriev I.V."/>
            <person name="Hibbett D.S."/>
            <person name="Martin F."/>
        </authorList>
    </citation>
    <scope>NUCLEOTIDE SEQUENCE [LARGE SCALE GENOMIC DNA]</scope>
    <source>
        <strain evidence="3">Ve08.2h10</strain>
    </source>
</reference>
<evidence type="ECO:0000256" key="1">
    <source>
        <dbReference type="SAM" id="MobiDB-lite"/>
    </source>
</evidence>
<feature type="region of interest" description="Disordered" evidence="1">
    <location>
        <begin position="1"/>
        <end position="52"/>
    </location>
</feature>